<feature type="chain" id="PRO_5042092343" description="SCP domain-containing protein" evidence="2">
    <location>
        <begin position="20"/>
        <end position="309"/>
    </location>
</feature>
<proteinExistence type="predicted"/>
<feature type="signal peptide" evidence="2">
    <location>
        <begin position="1"/>
        <end position="19"/>
    </location>
</feature>
<evidence type="ECO:0000313" key="5">
    <source>
        <dbReference type="Proteomes" id="UP001196413"/>
    </source>
</evidence>
<evidence type="ECO:0000313" key="4">
    <source>
        <dbReference type="EMBL" id="KAJ1367638.1"/>
    </source>
</evidence>
<dbReference type="SMART" id="SM00198">
    <property type="entry name" value="SCP"/>
    <property type="match status" value="1"/>
</dbReference>
<dbReference type="InterPro" id="IPR035940">
    <property type="entry name" value="CAP_sf"/>
</dbReference>
<reference evidence="4" key="1">
    <citation type="submission" date="2021-06" db="EMBL/GenBank/DDBJ databases">
        <title>Parelaphostrongylus tenuis whole genome reference sequence.</title>
        <authorList>
            <person name="Garwood T.J."/>
            <person name="Larsen P.A."/>
            <person name="Fountain-Jones N.M."/>
            <person name="Garbe J.R."/>
            <person name="Macchietto M.G."/>
            <person name="Kania S.A."/>
            <person name="Gerhold R.W."/>
            <person name="Richards J.E."/>
            <person name="Wolf T.M."/>
        </authorList>
    </citation>
    <scope>NUCLEOTIDE SEQUENCE</scope>
    <source>
        <strain evidence="4">MNPRO001-30</strain>
        <tissue evidence="4">Meninges</tissue>
    </source>
</reference>
<keyword evidence="2" id="KW-0732">Signal</keyword>
<dbReference type="Gene3D" id="3.40.33.10">
    <property type="entry name" value="CAP"/>
    <property type="match status" value="1"/>
</dbReference>
<dbReference type="Proteomes" id="UP001196413">
    <property type="component" value="Unassembled WGS sequence"/>
</dbReference>
<dbReference type="InterPro" id="IPR014044">
    <property type="entry name" value="CAP_dom"/>
</dbReference>
<gene>
    <name evidence="4" type="ORF">KIN20_028589</name>
</gene>
<name>A0AAD5R1H2_PARTN</name>
<feature type="region of interest" description="Disordered" evidence="1">
    <location>
        <begin position="289"/>
        <end position="309"/>
    </location>
</feature>
<feature type="domain" description="SCP" evidence="3">
    <location>
        <begin position="48"/>
        <end position="219"/>
    </location>
</feature>
<keyword evidence="5" id="KW-1185">Reference proteome</keyword>
<dbReference type="Pfam" id="PF00188">
    <property type="entry name" value="CAP"/>
    <property type="match status" value="1"/>
</dbReference>
<accession>A0AAD5R1H2</accession>
<evidence type="ECO:0000256" key="2">
    <source>
        <dbReference type="SAM" id="SignalP"/>
    </source>
</evidence>
<sequence>MNIIIFVLTLVVKFQNSIAHIWGEDVTDQKCIDDAKCDETGHGHNFLRLELLSRHNEYRIALANGTQKNGNCGDMTFPMASNMSLLTYDCELEKIAFNISKMCLNVTDPNFNHVGSNIATFHPGDPRYSRRSRDRTAYSIGLGMEDVFTFMDSWWSTSINDAPLVNLTPTCNDSRKIPFLQMANAATTKFGCSFSICNESIPPFVSFVCQYGEPHINVGVPIYEEGPPCSDCNMSCVFGSLCNNDDVLIYNNSMRPCSDCNRSCVNESQCQGGLITMCNVENYHYDSDEGGDDNVGGDDDDNDDSDGRC</sequence>
<dbReference type="EMBL" id="JAHQIW010005966">
    <property type="protein sequence ID" value="KAJ1367638.1"/>
    <property type="molecule type" value="Genomic_DNA"/>
</dbReference>
<organism evidence="4 5">
    <name type="scientific">Parelaphostrongylus tenuis</name>
    <name type="common">Meningeal worm</name>
    <dbReference type="NCBI Taxonomy" id="148309"/>
    <lineage>
        <taxon>Eukaryota</taxon>
        <taxon>Metazoa</taxon>
        <taxon>Ecdysozoa</taxon>
        <taxon>Nematoda</taxon>
        <taxon>Chromadorea</taxon>
        <taxon>Rhabditida</taxon>
        <taxon>Rhabditina</taxon>
        <taxon>Rhabditomorpha</taxon>
        <taxon>Strongyloidea</taxon>
        <taxon>Metastrongylidae</taxon>
        <taxon>Parelaphostrongylus</taxon>
    </lineage>
</organism>
<protein>
    <recommendedName>
        <fullName evidence="3">SCP domain-containing protein</fullName>
    </recommendedName>
</protein>
<dbReference type="SUPFAM" id="SSF55797">
    <property type="entry name" value="PR-1-like"/>
    <property type="match status" value="1"/>
</dbReference>
<evidence type="ECO:0000256" key="1">
    <source>
        <dbReference type="SAM" id="MobiDB-lite"/>
    </source>
</evidence>
<evidence type="ECO:0000259" key="3">
    <source>
        <dbReference type="SMART" id="SM00198"/>
    </source>
</evidence>
<comment type="caution">
    <text evidence="4">The sequence shown here is derived from an EMBL/GenBank/DDBJ whole genome shotgun (WGS) entry which is preliminary data.</text>
</comment>
<dbReference type="CDD" id="cd05380">
    <property type="entry name" value="CAP_euk"/>
    <property type="match status" value="1"/>
</dbReference>
<dbReference type="AlphaFoldDB" id="A0AAD5R1H2"/>